<dbReference type="AlphaFoldDB" id="A0A2H3BZF4"/>
<keyword evidence="2" id="KW-1133">Transmembrane helix</keyword>
<keyword evidence="2" id="KW-0472">Membrane</keyword>
<proteinExistence type="predicted"/>
<evidence type="ECO:0000256" key="2">
    <source>
        <dbReference type="SAM" id="Phobius"/>
    </source>
</evidence>
<reference evidence="4" key="1">
    <citation type="journal article" date="2017" name="Nat. Ecol. Evol.">
        <title>Genome expansion and lineage-specific genetic innovations in the forest pathogenic fungi Armillaria.</title>
        <authorList>
            <person name="Sipos G."/>
            <person name="Prasanna A.N."/>
            <person name="Walter M.C."/>
            <person name="O'Connor E."/>
            <person name="Balint B."/>
            <person name="Krizsan K."/>
            <person name="Kiss B."/>
            <person name="Hess J."/>
            <person name="Varga T."/>
            <person name="Slot J."/>
            <person name="Riley R."/>
            <person name="Boka B."/>
            <person name="Rigling D."/>
            <person name="Barry K."/>
            <person name="Lee J."/>
            <person name="Mihaltcheva S."/>
            <person name="LaButti K."/>
            <person name="Lipzen A."/>
            <person name="Waldron R."/>
            <person name="Moloney N.M."/>
            <person name="Sperisen C."/>
            <person name="Kredics L."/>
            <person name="Vagvoelgyi C."/>
            <person name="Patrignani A."/>
            <person name="Fitzpatrick D."/>
            <person name="Nagy I."/>
            <person name="Doyle S."/>
            <person name="Anderson J.B."/>
            <person name="Grigoriev I.V."/>
            <person name="Gueldener U."/>
            <person name="Muensterkoetter M."/>
            <person name="Nagy L.G."/>
        </authorList>
    </citation>
    <scope>NUCLEOTIDE SEQUENCE [LARGE SCALE GENOMIC DNA]</scope>
    <source>
        <strain evidence="4">28-4</strain>
    </source>
</reference>
<name>A0A2H3BZF4_9AGAR</name>
<keyword evidence="4" id="KW-1185">Reference proteome</keyword>
<keyword evidence="2" id="KW-0812">Transmembrane</keyword>
<dbReference type="Proteomes" id="UP000218334">
    <property type="component" value="Unassembled WGS sequence"/>
</dbReference>
<feature type="transmembrane region" description="Helical" evidence="2">
    <location>
        <begin position="33"/>
        <end position="51"/>
    </location>
</feature>
<accession>A0A2H3BZF4</accession>
<dbReference type="EMBL" id="KZ293416">
    <property type="protein sequence ID" value="PBK76209.1"/>
    <property type="molecule type" value="Genomic_DNA"/>
</dbReference>
<evidence type="ECO:0000256" key="1">
    <source>
        <dbReference type="SAM" id="MobiDB-lite"/>
    </source>
</evidence>
<evidence type="ECO:0000313" key="4">
    <source>
        <dbReference type="Proteomes" id="UP000218334"/>
    </source>
</evidence>
<protein>
    <submittedName>
        <fullName evidence="3">Uncharacterized protein</fullName>
    </submittedName>
</protein>
<organism evidence="3 4">
    <name type="scientific">Armillaria solidipes</name>
    <dbReference type="NCBI Taxonomy" id="1076256"/>
    <lineage>
        <taxon>Eukaryota</taxon>
        <taxon>Fungi</taxon>
        <taxon>Dikarya</taxon>
        <taxon>Basidiomycota</taxon>
        <taxon>Agaricomycotina</taxon>
        <taxon>Agaricomycetes</taxon>
        <taxon>Agaricomycetidae</taxon>
        <taxon>Agaricales</taxon>
        <taxon>Marasmiineae</taxon>
        <taxon>Physalacriaceae</taxon>
        <taxon>Armillaria</taxon>
    </lineage>
</organism>
<evidence type="ECO:0000313" key="3">
    <source>
        <dbReference type="EMBL" id="PBK76209.1"/>
    </source>
</evidence>
<sequence length="78" mass="8728">MSYVVLVTIPSFAAAFGYLILRGCRPGSGMATFPFLLIDYINIVLDVCTTYKNTRRTRKQCHDSGFSSSKGDTQIERK</sequence>
<feature type="region of interest" description="Disordered" evidence="1">
    <location>
        <begin position="58"/>
        <end position="78"/>
    </location>
</feature>
<gene>
    <name evidence="3" type="ORF">ARMSODRAFT_217730</name>
</gene>